<dbReference type="EMBL" id="BEWI01000031">
    <property type="protein sequence ID" value="GAY20999.1"/>
    <property type="molecule type" value="Genomic_DNA"/>
</dbReference>
<protein>
    <submittedName>
        <fullName evidence="1">Uncharacterized protein</fullName>
    </submittedName>
</protein>
<accession>A0A292ZDQ8</accession>
<evidence type="ECO:0000313" key="2">
    <source>
        <dbReference type="Proteomes" id="UP000221538"/>
    </source>
</evidence>
<reference evidence="1 2" key="2">
    <citation type="journal article" date="2013" name="Environ. Sci. Technol.">
        <title>The 4-tert-butylphenol-utilizing bacterium Sphingobium fuliginis OMI can degrade bisphenols via phenolic ring hydroxylation and meta-cleavage pathway.</title>
        <authorList>
            <person name="Ogata Y."/>
            <person name="Goda S."/>
            <person name="Toyama T."/>
            <person name="Sei K."/>
            <person name="Ike M."/>
        </authorList>
    </citation>
    <scope>NUCLEOTIDE SEQUENCE [LARGE SCALE GENOMIC DNA]</scope>
    <source>
        <strain evidence="1 2">OMI</strain>
    </source>
</reference>
<organism evidence="1 2">
    <name type="scientific">Sphingobium fuliginis (strain ATCC 27551)</name>
    <dbReference type="NCBI Taxonomy" id="336203"/>
    <lineage>
        <taxon>Bacteria</taxon>
        <taxon>Pseudomonadati</taxon>
        <taxon>Pseudomonadota</taxon>
        <taxon>Alphaproteobacteria</taxon>
        <taxon>Sphingomonadales</taxon>
        <taxon>Sphingomonadaceae</taxon>
        <taxon>Sphingobium</taxon>
    </lineage>
</organism>
<sequence>MQMAINTSHDTSEVSVGIALQDRERAASLGQRGEIGLAILHLENQQIALSAQPSSNISLKSA</sequence>
<dbReference type="Proteomes" id="UP000221538">
    <property type="component" value="Unassembled WGS sequence"/>
</dbReference>
<dbReference type="AlphaFoldDB" id="A0A292ZDQ8"/>
<name>A0A292ZDQ8_SPHSA</name>
<gene>
    <name evidence="1" type="ORF">SFOMI_1529</name>
</gene>
<reference evidence="1 2" key="1">
    <citation type="journal article" date="2013" name="Biodegradation">
        <title>Occurrence of 4-tert-butylphenol (4-t-BP) biodegradation in an aquatic sample caused by the presence of Spirodela polyrrhiza and isolation of a 4-t-BP-utilizing bacterium.</title>
        <authorList>
            <person name="Ogata Y."/>
            <person name="Toyama T."/>
            <person name="Yu N."/>
            <person name="Wang X."/>
            <person name="Sei K."/>
            <person name="Ike M."/>
        </authorList>
    </citation>
    <scope>NUCLEOTIDE SEQUENCE [LARGE SCALE GENOMIC DNA]</scope>
    <source>
        <strain evidence="1 2">OMI</strain>
    </source>
</reference>
<evidence type="ECO:0000313" key="1">
    <source>
        <dbReference type="EMBL" id="GAY20999.1"/>
    </source>
</evidence>
<proteinExistence type="predicted"/>
<comment type="caution">
    <text evidence="1">The sequence shown here is derived from an EMBL/GenBank/DDBJ whole genome shotgun (WGS) entry which is preliminary data.</text>
</comment>